<dbReference type="Gene3D" id="3.30.70.20">
    <property type="match status" value="2"/>
</dbReference>
<evidence type="ECO:0000313" key="7">
    <source>
        <dbReference type="Proteomes" id="UP001281761"/>
    </source>
</evidence>
<dbReference type="InterPro" id="IPR017896">
    <property type="entry name" value="4Fe4S_Fe-S-bd"/>
</dbReference>
<keyword evidence="3" id="KW-0472">Membrane</keyword>
<evidence type="ECO:0000259" key="5">
    <source>
        <dbReference type="PROSITE" id="PS51379"/>
    </source>
</evidence>
<name>A0ABQ9XBQ7_9EUKA</name>
<dbReference type="PANTHER" id="PTHR11615">
    <property type="entry name" value="NITRATE, FORMATE, IRON DEHYDROGENASE"/>
    <property type="match status" value="1"/>
</dbReference>
<gene>
    <name evidence="6" type="ORF">BLNAU_15101</name>
</gene>
<dbReference type="Gene3D" id="1.10.510.10">
    <property type="entry name" value="Transferase(Phosphotransferase) domain 1"/>
    <property type="match status" value="1"/>
</dbReference>
<dbReference type="Proteomes" id="UP001281761">
    <property type="component" value="Unassembled WGS sequence"/>
</dbReference>
<evidence type="ECO:0000256" key="3">
    <source>
        <dbReference type="SAM" id="Phobius"/>
    </source>
</evidence>
<keyword evidence="7" id="KW-1185">Reference proteome</keyword>
<dbReference type="InterPro" id="IPR009016">
    <property type="entry name" value="Fe_hydrogenase"/>
</dbReference>
<feature type="domain" description="4Fe-4S ferredoxin-type" evidence="5">
    <location>
        <begin position="14"/>
        <end position="43"/>
    </location>
</feature>
<dbReference type="InterPro" id="IPR004108">
    <property type="entry name" value="Fe_hydrogenase_lsu_C"/>
</dbReference>
<dbReference type="SUPFAM" id="SSF56112">
    <property type="entry name" value="Protein kinase-like (PK-like)"/>
    <property type="match status" value="1"/>
</dbReference>
<keyword evidence="6" id="KW-0560">Oxidoreductase</keyword>
<dbReference type="EC" id="1.12.7.2" evidence="6"/>
<dbReference type="EMBL" id="JARBJD010000145">
    <property type="protein sequence ID" value="KAK2949958.1"/>
    <property type="molecule type" value="Genomic_DNA"/>
</dbReference>
<evidence type="ECO:0000313" key="6">
    <source>
        <dbReference type="EMBL" id="KAK2949958.1"/>
    </source>
</evidence>
<dbReference type="Pfam" id="PF02906">
    <property type="entry name" value="Fe_hyd_lg_C"/>
    <property type="match status" value="1"/>
</dbReference>
<dbReference type="Gene3D" id="3.40.50.1780">
    <property type="match status" value="1"/>
</dbReference>
<proteinExistence type="inferred from homology"/>
<feature type="domain" description="4Fe-4S ferredoxin-type" evidence="5">
    <location>
        <begin position="60"/>
        <end position="89"/>
    </location>
</feature>
<feature type="transmembrane region" description="Helical" evidence="3">
    <location>
        <begin position="2326"/>
        <end position="2349"/>
    </location>
</feature>
<protein>
    <submittedName>
        <fullName evidence="6">Fe-hydrogenase, simple</fullName>
        <ecNumber evidence="6">1.12.7.2</ecNumber>
    </submittedName>
</protein>
<reference evidence="6 7" key="1">
    <citation type="journal article" date="2022" name="bioRxiv">
        <title>Genomics of Preaxostyla Flagellates Illuminates Evolutionary Transitions and the Path Towards Mitochondrial Loss.</title>
        <authorList>
            <person name="Novak L.V.F."/>
            <person name="Treitli S.C."/>
            <person name="Pyrih J."/>
            <person name="Halakuc P."/>
            <person name="Pipaliya S.V."/>
            <person name="Vacek V."/>
            <person name="Brzon O."/>
            <person name="Soukal P."/>
            <person name="Eme L."/>
            <person name="Dacks J.B."/>
            <person name="Karnkowska A."/>
            <person name="Elias M."/>
            <person name="Hampl V."/>
        </authorList>
    </citation>
    <scope>NUCLEOTIDE SEQUENCE [LARGE SCALE GENOMIC DNA]</scope>
    <source>
        <strain evidence="6">NAU3</strain>
        <tissue evidence="6">Gut</tissue>
    </source>
</reference>
<accession>A0ABQ9XBQ7</accession>
<dbReference type="PROSITE" id="PS50011">
    <property type="entry name" value="PROTEIN_KINASE_DOM"/>
    <property type="match status" value="1"/>
</dbReference>
<evidence type="ECO:0000259" key="4">
    <source>
        <dbReference type="PROSITE" id="PS50011"/>
    </source>
</evidence>
<dbReference type="InterPro" id="IPR011009">
    <property type="entry name" value="Kinase-like_dom_sf"/>
</dbReference>
<keyword evidence="3" id="KW-0812">Transmembrane</keyword>
<dbReference type="GO" id="GO:0008901">
    <property type="term" value="F:ferredoxin hydrogenase activity"/>
    <property type="evidence" value="ECO:0007669"/>
    <property type="project" value="UniProtKB-EC"/>
</dbReference>
<organism evidence="6 7">
    <name type="scientific">Blattamonas nauphoetae</name>
    <dbReference type="NCBI Taxonomy" id="2049346"/>
    <lineage>
        <taxon>Eukaryota</taxon>
        <taxon>Metamonada</taxon>
        <taxon>Preaxostyla</taxon>
        <taxon>Oxymonadida</taxon>
        <taxon>Blattamonas</taxon>
    </lineage>
</organism>
<dbReference type="InterPro" id="IPR050340">
    <property type="entry name" value="Cytosolic_Fe-S_CAF"/>
</dbReference>
<feature type="domain" description="Protein kinase" evidence="4">
    <location>
        <begin position="2285"/>
        <end position="2622"/>
    </location>
</feature>
<keyword evidence="3" id="KW-1133">Transmembrane helix</keyword>
<dbReference type="SUPFAM" id="SSF53920">
    <property type="entry name" value="Fe-only hydrogenase"/>
    <property type="match status" value="1"/>
</dbReference>
<evidence type="ECO:0000256" key="1">
    <source>
        <dbReference type="ARBA" id="ARBA00006596"/>
    </source>
</evidence>
<evidence type="ECO:0000256" key="2">
    <source>
        <dbReference type="SAM" id="MobiDB-lite"/>
    </source>
</evidence>
<sequence>MTNCQRKAITRTDHRCRIDESKWIGCSLCQKNCPSDAIVRRKIPYADECAMEALSKDAQGYSLINPEKCIHFGRCMTRCLFGCISMTSMIFDVARYLHQKDRPVIAMFAPAVFEQFPASPHQLRNACLKCGFSDMVEVSLGADTTSLTEAAEFLEHVGTGAQPVLMTSCCPAWVRAVRIHVPKLAPFLSNAGSPMKYKGDMLKARDPDCITVFVGACTAKRAESQIIENTDLVITAEEMLALFDACGVNPSAMPKDDRSTTRMPSREASKYCVRQGVTEAVLKAIPGAVKKIAADEEMVSVQKTIFEKARQTDIQAESAEDETVGRQPRPDPGNMIECMCCDGGCVGGWGNVVPSHISLPRVMKLKDEHPLVAQNEDVTAPESNNALNNATVFNIDFKAELKHAHLKTSIIALFDPFYHAEEYLLNSMDVSFRGDKTTILHSSCVRNRQNSPPKAKGDSIFLSDLHFDCGKEGISLSKISSSTLTLTTCSIVSNSQASPFVLFTTSGRDETSISLIDTTHKSSSPETLLPLGMFYQFAPLPSDHSPRGSTRPLHSIRCVSLSLSDCTLLHGTGPLMDFSSVPNSSGDFRTTEIGVETFLVAGSFRNVTSSPSQNVSCSSLFSQKIIGTSVTRSNNHLTGTTSLDMNCGGDLLCLNSSFSHCDASIAPSTGPTYALQHRSSSHSQYQFTSSTTASAIIFKRCSFHTMKEAYLGSAILHNNAPSSLSISECSFAHLRCSNNRGGAVSFTIQQLNIPSNSTARLTNSDGGGLDFIYVTNIVISNSVLQNCSAGWTGCGGGGLTCSYCGKLRMDSVQFRGCRGYEGKDVRSSDWSLSDLTPFVTNCDSTSGTPNWYLVGQGNDNSLVPQTTTTRTLQSIEPSLGADGVSATLLATVSGTVKGTMLVLVDNSDSDGQAADDADPAIQRLLSFPFPSPSTTSSLAVSFDDWTTPKLGQTYSVIGASINGADLSSTSLTLPMPSLPKLVGVVCQSGTALNHAWLRLVGKNVVPGTYDFHIVGLDDFVLSVSFDGSTDVETQNMISSPVSISLFGDGSKFSFNTQYEVHLVTKQGSSEPVFLEPSRLPFTTPDPPHLISAGEVRFTDDSKSTIEVDLVGVGLAAGECTVVVSPTSGTDVPLAVEWSDSSSGKATAILYSLTEGEVDLKYGQTYTITSLTNTSGVGVIFLTLTFSTPTEPTRLVTFTKGQYDSAMKKIGFVMTGRVLDKEATYKVELSASGAENHTIEMTYNSSNDKWKGSAVLYPSSEAELVYGKTYTVISFRKGSDSTELLRDAQEEIEIMAEPARLVSTSSAVNVGSNGTMLTLVSRSFSPNAGYSLKVVGTPTVPSGSNAEHTSTLTMTTTSATSSTLTASLYPLDSAKLLFGYTYSVDEMTNTDDSTPVLIEKTDCVFFTPTEPTRLITFTKGQYDDEKKKIGFVMTGRVLDKEATYKVELSASGAENHTIEMTYNSSNDKWKGSAVLYPSSEAELVYGKTYTVISFRKGSDSTELLRDAQEEIEIMAEPARLVSTSSAVNVGSNGTMLTLVSRSFSPNAGYSLKVVGTPTVRSGSNTEHISTLTMTTTSATSSTLTASLYPLDSAKLLFGYAYSVDEMTNTDDSTPVLIEKLDSEFSTPAEPERLVNVSSALSFSDPQQSKLLLTFSSRALLANTPYTITFQSTAVSSIPSHTKTITVTTENDGTIASFDHSLYPIEKGSKRGEQLEFGLTYTVVSFERGTTSLLFDTESHSFTVPTEPPRIEDWTNTVLTKDRSQAILSFTGRALRDGLGSVWLTNGSSFWESTSSLSVTDSTSCTATFAVGAGVSTSFVAFGGSYTVCIQTGETSSLVVNEDVTANIVHPPHIKSATPTVVNTPMTVVVVSFTGTDLEIGKTYQVTLNTSLTFTITMESTTNAMSSEMSLRSADSLQFGTEYEVDTITPLNTADGDVLFDKPLKFRVQAKPTSAQIFVDTETGTDTAFCGDKTSPCKTIDETWRIVSTFAFIEPSIFILESSSLSTQMEVTSSMHVLISSGWNIDPKLVVPSSASVADGTGLIVVTSGFLELRNVDVVVHNTSPAFVFLEGDNAKMELKDGLFTVEPLPTTSSQTNTDDICSWTTGLIRLNSCHVEITKTEFIRLPSGAIEMKGGVLTIRLSSFESNTPPSSPFPSIRRNIHCSEEGKIDIVGLTVGDGAKGSSAWMSTDDCSLSIDDVESNAPLFIPTLSPNSTSTFEKKKDVFNVVVLGTTLIPCGLSLEVFEMQKNDVKGKSIPIQLDPSSSASFTDSNITLSLNSSSFSSLNDKHEWRGRLNFGNDQRTETSFQFQASLSARRSQALKDSMKWWIPLVVVLVCVLILVIIVTLILWKRKQKKGLAQNIEEMNIQPVDDEKIVYEEFFENPANSALAISSSVQSKEESDTYITHLQQTQGATISNIVEVVVCENGFEMSTANEIDTLFSALHSKDSARELCKLTVQQQIARGLVSLAQVKPVVDIMTKLSSHWVFFDGQDRVCLKTRGGGPRSMEVGQQPQQNPQEAEMKKGNQEFQRWMAPELANQNSTQVSNQADHAAVFSLGLVLWEIETGLVPFAEVDEQTAQRRLRLGEKPKMETVSEEMQAIIESCLNLDPSKRPSLKTVSTLLDQMDGTQLPSDENRNKFASKTS</sequence>
<dbReference type="Pfam" id="PF07714">
    <property type="entry name" value="PK_Tyr_Ser-Thr"/>
    <property type="match status" value="1"/>
</dbReference>
<comment type="similarity">
    <text evidence="1">Belongs to the NARF family.</text>
</comment>
<dbReference type="Gene3D" id="3.40.950.10">
    <property type="entry name" value="Fe-only Hydrogenase (Larger Subunit), Chain L, domain 3"/>
    <property type="match status" value="1"/>
</dbReference>
<comment type="caution">
    <text evidence="6">The sequence shown here is derived from an EMBL/GenBank/DDBJ whole genome shotgun (WGS) entry which is preliminary data.</text>
</comment>
<dbReference type="InterPro" id="IPR001245">
    <property type="entry name" value="Ser-Thr/Tyr_kinase_cat_dom"/>
</dbReference>
<dbReference type="SUPFAM" id="SSF54862">
    <property type="entry name" value="4Fe-4S ferredoxins"/>
    <property type="match status" value="1"/>
</dbReference>
<dbReference type="PROSITE" id="PS51379">
    <property type="entry name" value="4FE4S_FER_2"/>
    <property type="match status" value="2"/>
</dbReference>
<dbReference type="InterPro" id="IPR000719">
    <property type="entry name" value="Prot_kinase_dom"/>
</dbReference>
<feature type="region of interest" description="Disordered" evidence="2">
    <location>
        <begin position="2622"/>
        <end position="2644"/>
    </location>
</feature>